<dbReference type="Proteomes" id="UP001271274">
    <property type="component" value="Unassembled WGS sequence"/>
</dbReference>
<dbReference type="EMBL" id="JARAYU010000018">
    <property type="protein sequence ID" value="MDX3705294.1"/>
    <property type="molecule type" value="Genomic_DNA"/>
</dbReference>
<reference evidence="2 3" key="1">
    <citation type="journal article" date="2023" name="Microb. Genom.">
        <title>Mesoterricola silvestris gen. nov., sp. nov., Mesoterricola sediminis sp. nov., Geothrix oryzae sp. nov., Geothrix edaphica sp. nov., Geothrix rubra sp. nov., and Geothrix limicola sp. nov., six novel members of Acidobacteriota isolated from soils.</title>
        <authorList>
            <person name="Weisberg A.J."/>
            <person name="Pearce E."/>
            <person name="Kramer C.G."/>
            <person name="Chang J.H."/>
            <person name="Clarke C.R."/>
        </authorList>
    </citation>
    <scope>NUCLEOTIDE SEQUENCE [LARGE SCALE GENOMIC DNA]</scope>
    <source>
        <strain evidence="2 3">ID09-01A</strain>
    </source>
</reference>
<protein>
    <submittedName>
        <fullName evidence="2">Uncharacterized protein</fullName>
    </submittedName>
</protein>
<evidence type="ECO:0000313" key="2">
    <source>
        <dbReference type="EMBL" id="MDX3705294.1"/>
    </source>
</evidence>
<evidence type="ECO:0000256" key="1">
    <source>
        <dbReference type="SAM" id="MobiDB-lite"/>
    </source>
</evidence>
<comment type="caution">
    <text evidence="2">The sequence shown here is derived from an EMBL/GenBank/DDBJ whole genome shotgun (WGS) entry which is preliminary data.</text>
</comment>
<dbReference type="RefSeq" id="WP_319063385.1">
    <property type="nucleotide sequence ID" value="NZ_JARAYT010000010.1"/>
</dbReference>
<gene>
    <name evidence="2" type="ORF">PV662_37235</name>
</gene>
<keyword evidence="3" id="KW-1185">Reference proteome</keyword>
<organism evidence="2 3">
    <name type="scientific">Streptomyces europaeiscabiei</name>
    <dbReference type="NCBI Taxonomy" id="146819"/>
    <lineage>
        <taxon>Bacteria</taxon>
        <taxon>Bacillati</taxon>
        <taxon>Actinomycetota</taxon>
        <taxon>Actinomycetes</taxon>
        <taxon>Kitasatosporales</taxon>
        <taxon>Streptomycetaceae</taxon>
        <taxon>Streptomyces</taxon>
    </lineage>
</organism>
<feature type="region of interest" description="Disordered" evidence="1">
    <location>
        <begin position="79"/>
        <end position="117"/>
    </location>
</feature>
<name>A0ABU4NRC5_9ACTN</name>
<evidence type="ECO:0000313" key="3">
    <source>
        <dbReference type="Proteomes" id="UP001271274"/>
    </source>
</evidence>
<feature type="compositionally biased region" description="Low complexity" evidence="1">
    <location>
        <begin position="99"/>
        <end position="111"/>
    </location>
</feature>
<accession>A0ABU4NRC5</accession>
<proteinExistence type="predicted"/>
<sequence>MVFDARKVAAEQNTEPFVFTGLDGEEYELPNVNTLTGEQARRFRQGDDSVLEEIADEDTLDAIDEMPVGVQGELSKAWVEHGNRAGKAGSRSSARRSSAKPSRPTSSSAARRSNRRR</sequence>